<keyword evidence="1" id="KW-1133">Transmembrane helix</keyword>
<evidence type="ECO:0000313" key="2">
    <source>
        <dbReference type="EMBL" id="KAK8756731.1"/>
    </source>
</evidence>
<keyword evidence="1" id="KW-0812">Transmembrane</keyword>
<feature type="transmembrane region" description="Helical" evidence="1">
    <location>
        <begin position="316"/>
        <end position="334"/>
    </location>
</feature>
<proteinExistence type="predicted"/>
<evidence type="ECO:0000313" key="3">
    <source>
        <dbReference type="Proteomes" id="UP001321473"/>
    </source>
</evidence>
<name>A0AAQ4D2P1_AMBAM</name>
<dbReference type="AlphaFoldDB" id="A0AAQ4D2P1"/>
<dbReference type="Proteomes" id="UP001321473">
    <property type="component" value="Unassembled WGS sequence"/>
</dbReference>
<comment type="caution">
    <text evidence="2">The sequence shown here is derived from an EMBL/GenBank/DDBJ whole genome shotgun (WGS) entry which is preliminary data.</text>
</comment>
<organism evidence="2 3">
    <name type="scientific">Amblyomma americanum</name>
    <name type="common">Lone star tick</name>
    <dbReference type="NCBI Taxonomy" id="6943"/>
    <lineage>
        <taxon>Eukaryota</taxon>
        <taxon>Metazoa</taxon>
        <taxon>Ecdysozoa</taxon>
        <taxon>Arthropoda</taxon>
        <taxon>Chelicerata</taxon>
        <taxon>Arachnida</taxon>
        <taxon>Acari</taxon>
        <taxon>Parasitiformes</taxon>
        <taxon>Ixodida</taxon>
        <taxon>Ixodoidea</taxon>
        <taxon>Ixodidae</taxon>
        <taxon>Amblyomminae</taxon>
        <taxon>Amblyomma</taxon>
    </lineage>
</organism>
<gene>
    <name evidence="2" type="ORF">V5799_000568</name>
</gene>
<evidence type="ECO:0000256" key="1">
    <source>
        <dbReference type="SAM" id="Phobius"/>
    </source>
</evidence>
<keyword evidence="3" id="KW-1185">Reference proteome</keyword>
<feature type="transmembrane region" description="Helical" evidence="1">
    <location>
        <begin position="280"/>
        <end position="304"/>
    </location>
</feature>
<protein>
    <submittedName>
        <fullName evidence="2">Uncharacterized protein</fullName>
    </submittedName>
</protein>
<dbReference type="EMBL" id="JARKHS020035937">
    <property type="protein sequence ID" value="KAK8756731.1"/>
    <property type="molecule type" value="Genomic_DNA"/>
</dbReference>
<keyword evidence="1" id="KW-0472">Membrane</keyword>
<accession>A0AAQ4D2P1</accession>
<sequence length="378" mass="43212">MLGELFKSIKVKIVEPPSGHRPPSCPSMMARSFRIHARLASFSGCFFIRDLFSTRESAAPRVVWKSWYTVYSCVCLAFLVWIQQGLSGALLRQLAEPEDQFQSGLRLSVQIILFLRMTASFICMVLSSSRLVTFHQRASAFEKEIGLLACHCCAPRRFFWSDIRRGCLCVLFCVGLAITGYNTVEWPNATADSALALTYKWTKILITHFACFTYDNIYAAALRSSCQVLSEYLGKQLSLLKDCMNSHVAWAHHAEKAARVEEIRLHLSTVRQLKEEINDIWRWPLVISSLCVLVVPCLCVHEACQADFVHRKRYRLFLYCAYITYEFISVAYASQSVINKNLARSFDKARRKSADTKQSDKFKMHQSRSGVVFQNFKA</sequence>
<reference evidence="2 3" key="1">
    <citation type="journal article" date="2023" name="Arcadia Sci">
        <title>De novo assembly of a long-read Amblyomma americanum tick genome.</title>
        <authorList>
            <person name="Chou S."/>
            <person name="Poskanzer K.E."/>
            <person name="Rollins M."/>
            <person name="Thuy-Boun P.S."/>
        </authorList>
    </citation>
    <scope>NUCLEOTIDE SEQUENCE [LARGE SCALE GENOMIC DNA]</scope>
    <source>
        <strain evidence="2">F_SG_1</strain>
        <tissue evidence="2">Salivary glands</tissue>
    </source>
</reference>